<reference evidence="1 2" key="1">
    <citation type="journal article" date="2019" name="Nat. Ecol. Evol.">
        <title>Megaphylogeny resolves global patterns of mushroom evolution.</title>
        <authorList>
            <person name="Varga T."/>
            <person name="Krizsan K."/>
            <person name="Foldi C."/>
            <person name="Dima B."/>
            <person name="Sanchez-Garcia M."/>
            <person name="Sanchez-Ramirez S."/>
            <person name="Szollosi G.J."/>
            <person name="Szarkandi J.G."/>
            <person name="Papp V."/>
            <person name="Albert L."/>
            <person name="Andreopoulos W."/>
            <person name="Angelini C."/>
            <person name="Antonin V."/>
            <person name="Barry K.W."/>
            <person name="Bougher N.L."/>
            <person name="Buchanan P."/>
            <person name="Buyck B."/>
            <person name="Bense V."/>
            <person name="Catcheside P."/>
            <person name="Chovatia M."/>
            <person name="Cooper J."/>
            <person name="Damon W."/>
            <person name="Desjardin D."/>
            <person name="Finy P."/>
            <person name="Geml J."/>
            <person name="Haridas S."/>
            <person name="Hughes K."/>
            <person name="Justo A."/>
            <person name="Karasinski D."/>
            <person name="Kautmanova I."/>
            <person name="Kiss B."/>
            <person name="Kocsube S."/>
            <person name="Kotiranta H."/>
            <person name="LaButti K.M."/>
            <person name="Lechner B.E."/>
            <person name="Liimatainen K."/>
            <person name="Lipzen A."/>
            <person name="Lukacs Z."/>
            <person name="Mihaltcheva S."/>
            <person name="Morgado L.N."/>
            <person name="Niskanen T."/>
            <person name="Noordeloos M.E."/>
            <person name="Ohm R.A."/>
            <person name="Ortiz-Santana B."/>
            <person name="Ovrebo C."/>
            <person name="Racz N."/>
            <person name="Riley R."/>
            <person name="Savchenko A."/>
            <person name="Shiryaev A."/>
            <person name="Soop K."/>
            <person name="Spirin V."/>
            <person name="Szebenyi C."/>
            <person name="Tomsovsky M."/>
            <person name="Tulloss R.E."/>
            <person name="Uehling J."/>
            <person name="Grigoriev I.V."/>
            <person name="Vagvolgyi C."/>
            <person name="Papp T."/>
            <person name="Martin F.M."/>
            <person name="Miettinen O."/>
            <person name="Hibbett D.S."/>
            <person name="Nagy L.G."/>
        </authorList>
    </citation>
    <scope>NUCLEOTIDE SEQUENCE [LARGE SCALE GENOMIC DNA]</scope>
    <source>
        <strain evidence="1 2">CBS 962.96</strain>
    </source>
</reference>
<proteinExistence type="predicted"/>
<dbReference type="EMBL" id="ML179280">
    <property type="protein sequence ID" value="THU92411.1"/>
    <property type="molecule type" value="Genomic_DNA"/>
</dbReference>
<dbReference type="AlphaFoldDB" id="A0A4S8LSW2"/>
<feature type="non-terminal residue" evidence="1">
    <location>
        <position position="197"/>
    </location>
</feature>
<dbReference type="OrthoDB" id="3253623at2759"/>
<protein>
    <submittedName>
        <fullName evidence="1">Uncharacterized protein</fullName>
    </submittedName>
</protein>
<organism evidence="1 2">
    <name type="scientific">Dendrothele bispora (strain CBS 962.96)</name>
    <dbReference type="NCBI Taxonomy" id="1314807"/>
    <lineage>
        <taxon>Eukaryota</taxon>
        <taxon>Fungi</taxon>
        <taxon>Dikarya</taxon>
        <taxon>Basidiomycota</taxon>
        <taxon>Agaricomycotina</taxon>
        <taxon>Agaricomycetes</taxon>
        <taxon>Agaricomycetidae</taxon>
        <taxon>Agaricales</taxon>
        <taxon>Agaricales incertae sedis</taxon>
        <taxon>Dendrothele</taxon>
    </lineage>
</organism>
<evidence type="ECO:0000313" key="2">
    <source>
        <dbReference type="Proteomes" id="UP000297245"/>
    </source>
</evidence>
<gene>
    <name evidence="1" type="ORF">K435DRAFT_614926</name>
</gene>
<name>A0A4S8LSW2_DENBC</name>
<dbReference type="Proteomes" id="UP000297245">
    <property type="component" value="Unassembled WGS sequence"/>
</dbReference>
<feature type="non-terminal residue" evidence="1">
    <location>
        <position position="1"/>
    </location>
</feature>
<keyword evidence="2" id="KW-1185">Reference proteome</keyword>
<evidence type="ECO:0000313" key="1">
    <source>
        <dbReference type="EMBL" id="THU92411.1"/>
    </source>
</evidence>
<accession>A0A4S8LSW2</accession>
<sequence length="197" mass="22215">GPNTTQEKVLSAIPESVVALERKLNLGVKSIPYALLLTSFNNPRKTFHYYPFMDWFGKFIALPEVEELGELFCQAIDQSPDAPEVKRSVCDGSLVRDLCSPDDTSFILGRQEEGRWLFKLHADFFNTEGNRIRGRTSSTGMIVLTCINLPLKLANDPAYIYIAGLIEGHKEPDSKIAAHRHYLRPLVTEFETAWSRG</sequence>